<dbReference type="PATRIC" id="fig|1120927.3.peg.1021"/>
<comment type="caution">
    <text evidence="2">The sequence shown here is derived from an EMBL/GenBank/DDBJ whole genome shotgun (WGS) entry which is preliminary data.</text>
</comment>
<protein>
    <submittedName>
        <fullName evidence="2">Uncharacterized protein</fullName>
    </submittedName>
</protein>
<name>R9B4K1_9GAMM</name>
<keyword evidence="3" id="KW-1185">Reference proteome</keyword>
<dbReference type="eggNOG" id="ENOG5031SVT">
    <property type="taxonomic scope" value="Bacteria"/>
</dbReference>
<keyword evidence="1" id="KW-0812">Transmembrane</keyword>
<evidence type="ECO:0000313" key="3">
    <source>
        <dbReference type="Proteomes" id="UP000016201"/>
    </source>
</evidence>
<proteinExistence type="predicted"/>
<reference evidence="2 3" key="1">
    <citation type="submission" date="2013-03" db="EMBL/GenBank/DDBJ databases">
        <title>The Genome Sequence of Acinetobacter tandoii CIP 107469.</title>
        <authorList>
            <consortium name="The Broad Institute Genome Sequencing Platform"/>
            <consortium name="The Broad Institute Genome Sequencing Center for Infectious Disease"/>
            <person name="Cerqueira G."/>
            <person name="Feldgarden M."/>
            <person name="Courvalin P."/>
            <person name="Perichon B."/>
            <person name="Grillot-Courvalin C."/>
            <person name="Clermont D."/>
            <person name="Rocha E."/>
            <person name="Yoon E.-J."/>
            <person name="Nemec A."/>
            <person name="Walker B."/>
            <person name="Young S.K."/>
            <person name="Zeng Q."/>
            <person name="Gargeya S."/>
            <person name="Fitzgerald M."/>
            <person name="Haas B."/>
            <person name="Abouelleil A."/>
            <person name="Alvarado L."/>
            <person name="Arachchi H.M."/>
            <person name="Berlin A.M."/>
            <person name="Chapman S.B."/>
            <person name="Dewar J."/>
            <person name="Goldberg J."/>
            <person name="Griggs A."/>
            <person name="Gujja S."/>
            <person name="Hansen M."/>
            <person name="Howarth C."/>
            <person name="Imamovic A."/>
            <person name="Larimer J."/>
            <person name="McCowan C."/>
            <person name="Murphy C."/>
            <person name="Neiman D."/>
            <person name="Pearson M."/>
            <person name="Priest M."/>
            <person name="Roberts A."/>
            <person name="Saif S."/>
            <person name="Shea T."/>
            <person name="Sisk P."/>
            <person name="Sykes S."/>
            <person name="Wortman J."/>
            <person name="Nusbaum C."/>
            <person name="Birren B."/>
        </authorList>
    </citation>
    <scope>NUCLEOTIDE SEQUENCE [LARGE SCALE GENOMIC DNA]</scope>
    <source>
        <strain evidence="2 3">CIP 107469</strain>
    </source>
</reference>
<sequence>MGLSKQILVLIGIIGALLLLNFYDGFIAKQTGKSTQPIEWSFLQD</sequence>
<dbReference type="EMBL" id="AQFM01000032">
    <property type="protein sequence ID" value="EOR09357.1"/>
    <property type="molecule type" value="Genomic_DNA"/>
</dbReference>
<evidence type="ECO:0000313" key="2">
    <source>
        <dbReference type="EMBL" id="EOR09357.1"/>
    </source>
</evidence>
<organism evidence="2 3">
    <name type="scientific">Acinetobacter tandoii DSM 14970 = CIP 107469</name>
    <dbReference type="NCBI Taxonomy" id="1120927"/>
    <lineage>
        <taxon>Bacteria</taxon>
        <taxon>Pseudomonadati</taxon>
        <taxon>Pseudomonadota</taxon>
        <taxon>Gammaproteobacteria</taxon>
        <taxon>Moraxellales</taxon>
        <taxon>Moraxellaceae</taxon>
        <taxon>Acinetobacter</taxon>
    </lineage>
</organism>
<dbReference type="Proteomes" id="UP000016201">
    <property type="component" value="Unassembled WGS sequence"/>
</dbReference>
<evidence type="ECO:0000256" key="1">
    <source>
        <dbReference type="SAM" id="Phobius"/>
    </source>
</evidence>
<dbReference type="RefSeq" id="WP_016166166.1">
    <property type="nucleotide sequence ID" value="NZ_JHZG01000009.1"/>
</dbReference>
<keyword evidence="1" id="KW-0472">Membrane</keyword>
<accession>R9B4K1</accession>
<keyword evidence="1" id="KW-1133">Transmembrane helix</keyword>
<dbReference type="AlphaFoldDB" id="R9B4K1"/>
<feature type="transmembrane region" description="Helical" evidence="1">
    <location>
        <begin position="6"/>
        <end position="23"/>
    </location>
</feature>
<gene>
    <name evidence="2" type="ORF">I593_01065</name>
</gene>